<evidence type="ECO:0000256" key="1">
    <source>
        <dbReference type="ARBA" id="ARBA00004651"/>
    </source>
</evidence>
<dbReference type="OrthoDB" id="3268460at2"/>
<dbReference type="EMBL" id="WJNG01000006">
    <property type="protein sequence ID" value="MRH42756.1"/>
    <property type="molecule type" value="Genomic_DNA"/>
</dbReference>
<dbReference type="PANTHER" id="PTHR23517">
    <property type="entry name" value="RESISTANCE PROTEIN MDTM, PUTATIVE-RELATED-RELATED"/>
    <property type="match status" value="1"/>
</dbReference>
<dbReference type="AlphaFoldDB" id="A0A6A8DE14"/>
<evidence type="ECO:0000313" key="10">
    <source>
        <dbReference type="Proteomes" id="UP000799092"/>
    </source>
</evidence>
<feature type="transmembrane region" description="Helical" evidence="7">
    <location>
        <begin position="360"/>
        <end position="381"/>
    </location>
</feature>
<accession>A0A6A8DE14</accession>
<protein>
    <submittedName>
        <fullName evidence="9">MFS transporter</fullName>
    </submittedName>
</protein>
<dbReference type="GO" id="GO:0005886">
    <property type="term" value="C:plasma membrane"/>
    <property type="evidence" value="ECO:0007669"/>
    <property type="project" value="UniProtKB-SubCell"/>
</dbReference>
<feature type="transmembrane region" description="Helical" evidence="7">
    <location>
        <begin position="157"/>
        <end position="177"/>
    </location>
</feature>
<dbReference type="RefSeq" id="WP_153736400.1">
    <property type="nucleotide sequence ID" value="NZ_WJNG01000006.1"/>
</dbReference>
<feature type="transmembrane region" description="Helical" evidence="7">
    <location>
        <begin position="298"/>
        <end position="319"/>
    </location>
</feature>
<evidence type="ECO:0000256" key="4">
    <source>
        <dbReference type="ARBA" id="ARBA00022692"/>
    </source>
</evidence>
<name>A0A6A8DE14_9BACI</name>
<gene>
    <name evidence="9" type="ORF">GH741_08650</name>
</gene>
<evidence type="ECO:0000256" key="2">
    <source>
        <dbReference type="ARBA" id="ARBA00022448"/>
    </source>
</evidence>
<feature type="transmembrane region" description="Helical" evidence="7">
    <location>
        <begin position="204"/>
        <end position="225"/>
    </location>
</feature>
<keyword evidence="4 7" id="KW-0812">Transmembrane</keyword>
<sequence length="397" mass="43561">MPKNIWLLIIGTAISITAASFVWPLNAIYMHDELGKSLTFAGMILMFIQAFGVIGNLIGGVLFDKLGGFKTIMSGATITMVAACLLAIFNTIVPYAILLMIIGLGSGIIMPAVYAMASSVWPEGGRRAFNSIYVAQNFGVALGSSIGGFIAAFSFSYIFIANALLFIVFFSFAFITYKSMSGASDPQAYTSVFEQKRTIKDKTAFRALLLLSGGFLICWIGYVQWQSTIAPYTQELGISLSKYSLLWTINGALIVLGQPLLKLITTRIQDPKKQIYLGNTIFIISFIVLLFADSFSVFALAMIILTIGEMLVWPAVPTLANNLAPKGRIGFYQGIINSVGTAGRMIGPVLGGIIVDNYAIHFLFYFLLFLYLIPYITTFIYDRRVVDKYEEKQGTEV</sequence>
<dbReference type="InterPro" id="IPR020846">
    <property type="entry name" value="MFS_dom"/>
</dbReference>
<feature type="domain" description="Major facilitator superfamily (MFS) profile" evidence="8">
    <location>
        <begin position="4"/>
        <end position="386"/>
    </location>
</feature>
<feature type="transmembrane region" description="Helical" evidence="7">
    <location>
        <begin position="37"/>
        <end position="59"/>
    </location>
</feature>
<dbReference type="GO" id="GO:0022857">
    <property type="term" value="F:transmembrane transporter activity"/>
    <property type="evidence" value="ECO:0007669"/>
    <property type="project" value="InterPro"/>
</dbReference>
<evidence type="ECO:0000256" key="6">
    <source>
        <dbReference type="ARBA" id="ARBA00023136"/>
    </source>
</evidence>
<feature type="transmembrane region" description="Helical" evidence="7">
    <location>
        <begin position="331"/>
        <end position="354"/>
    </location>
</feature>
<keyword evidence="6 7" id="KW-0472">Membrane</keyword>
<evidence type="ECO:0000259" key="8">
    <source>
        <dbReference type="PROSITE" id="PS50850"/>
    </source>
</evidence>
<evidence type="ECO:0000256" key="3">
    <source>
        <dbReference type="ARBA" id="ARBA00022475"/>
    </source>
</evidence>
<dbReference type="InterPro" id="IPR050171">
    <property type="entry name" value="MFS_Transporters"/>
</dbReference>
<evidence type="ECO:0000256" key="5">
    <source>
        <dbReference type="ARBA" id="ARBA00022989"/>
    </source>
</evidence>
<feature type="transmembrane region" description="Helical" evidence="7">
    <location>
        <begin position="275"/>
        <end position="292"/>
    </location>
</feature>
<comment type="caution">
    <text evidence="9">The sequence shown here is derived from an EMBL/GenBank/DDBJ whole genome shotgun (WGS) entry which is preliminary data.</text>
</comment>
<feature type="transmembrane region" description="Helical" evidence="7">
    <location>
        <begin position="245"/>
        <end position="263"/>
    </location>
</feature>
<keyword evidence="2" id="KW-0813">Transport</keyword>
<dbReference type="Proteomes" id="UP000799092">
    <property type="component" value="Unassembled WGS sequence"/>
</dbReference>
<dbReference type="InterPro" id="IPR011701">
    <property type="entry name" value="MFS"/>
</dbReference>
<feature type="transmembrane region" description="Helical" evidence="7">
    <location>
        <begin position="95"/>
        <end position="117"/>
    </location>
</feature>
<dbReference type="SUPFAM" id="SSF103473">
    <property type="entry name" value="MFS general substrate transporter"/>
    <property type="match status" value="1"/>
</dbReference>
<comment type="subcellular location">
    <subcellularLocation>
        <location evidence="1">Cell membrane</location>
        <topology evidence="1">Multi-pass membrane protein</topology>
    </subcellularLocation>
</comment>
<reference evidence="9" key="1">
    <citation type="submission" date="2019-11" db="EMBL/GenBank/DDBJ databases">
        <authorList>
            <person name="Li J."/>
        </authorList>
    </citation>
    <scope>NUCLEOTIDE SEQUENCE</scope>
    <source>
        <strain evidence="9">B6B</strain>
    </source>
</reference>
<dbReference type="Pfam" id="PF07690">
    <property type="entry name" value="MFS_1"/>
    <property type="match status" value="1"/>
</dbReference>
<proteinExistence type="predicted"/>
<feature type="transmembrane region" description="Helical" evidence="7">
    <location>
        <begin position="71"/>
        <end position="89"/>
    </location>
</feature>
<keyword evidence="3" id="KW-1003">Cell membrane</keyword>
<keyword evidence="5 7" id="KW-1133">Transmembrane helix</keyword>
<evidence type="ECO:0000256" key="7">
    <source>
        <dbReference type="SAM" id="Phobius"/>
    </source>
</evidence>
<feature type="transmembrane region" description="Helical" evidence="7">
    <location>
        <begin position="129"/>
        <end position="151"/>
    </location>
</feature>
<dbReference type="InterPro" id="IPR036259">
    <property type="entry name" value="MFS_trans_sf"/>
</dbReference>
<organism evidence="9 10">
    <name type="scientific">Aquibacillus halophilus</name>
    <dbReference type="NCBI Taxonomy" id="930132"/>
    <lineage>
        <taxon>Bacteria</taxon>
        <taxon>Bacillati</taxon>
        <taxon>Bacillota</taxon>
        <taxon>Bacilli</taxon>
        <taxon>Bacillales</taxon>
        <taxon>Bacillaceae</taxon>
        <taxon>Aquibacillus</taxon>
    </lineage>
</organism>
<feature type="transmembrane region" description="Helical" evidence="7">
    <location>
        <begin position="5"/>
        <end position="25"/>
    </location>
</feature>
<evidence type="ECO:0000313" key="9">
    <source>
        <dbReference type="EMBL" id="MRH42756.1"/>
    </source>
</evidence>
<keyword evidence="10" id="KW-1185">Reference proteome</keyword>
<dbReference type="PANTHER" id="PTHR23517:SF10">
    <property type="entry name" value="MAJOR FACILITATOR SUPERFAMILY (MFS) PROFILE DOMAIN-CONTAINING PROTEIN"/>
    <property type="match status" value="1"/>
</dbReference>
<dbReference type="Gene3D" id="1.20.1250.20">
    <property type="entry name" value="MFS general substrate transporter like domains"/>
    <property type="match status" value="2"/>
</dbReference>
<dbReference type="CDD" id="cd17329">
    <property type="entry name" value="MFS_MdtH_MDR_like"/>
    <property type="match status" value="1"/>
</dbReference>
<dbReference type="PROSITE" id="PS50850">
    <property type="entry name" value="MFS"/>
    <property type="match status" value="1"/>
</dbReference>